<gene>
    <name evidence="1" type="ORF">ENN98_08170</name>
</gene>
<evidence type="ECO:0008006" key="2">
    <source>
        <dbReference type="Google" id="ProtNLM"/>
    </source>
</evidence>
<name>A0A7C2THA6_9BACT</name>
<comment type="caution">
    <text evidence="1">The sequence shown here is derived from an EMBL/GenBank/DDBJ whole genome shotgun (WGS) entry which is preliminary data.</text>
</comment>
<dbReference type="EMBL" id="DSDS01000185">
    <property type="protein sequence ID" value="HET98640.1"/>
    <property type="molecule type" value="Genomic_DNA"/>
</dbReference>
<proteinExistence type="predicted"/>
<reference evidence="1" key="1">
    <citation type="journal article" date="2020" name="mSystems">
        <title>Genome- and Community-Level Interaction Insights into Carbon Utilization and Element Cycling Functions of Hydrothermarchaeota in Hydrothermal Sediment.</title>
        <authorList>
            <person name="Zhou Z."/>
            <person name="Liu Y."/>
            <person name="Xu W."/>
            <person name="Pan J."/>
            <person name="Luo Z.H."/>
            <person name="Li M."/>
        </authorList>
    </citation>
    <scope>NUCLEOTIDE SEQUENCE [LARGE SCALE GENOMIC DNA]</scope>
    <source>
        <strain evidence="1">SpSt-1224</strain>
    </source>
</reference>
<protein>
    <recommendedName>
        <fullName evidence="2">N-acetylmuramoyl-L-alanine amidase</fullName>
    </recommendedName>
</protein>
<dbReference type="AlphaFoldDB" id="A0A7C2THA6"/>
<accession>A0A7C2THA6</accession>
<organism evidence="1">
    <name type="scientific">Desulfurivibrio alkaliphilus</name>
    <dbReference type="NCBI Taxonomy" id="427923"/>
    <lineage>
        <taxon>Bacteria</taxon>
        <taxon>Pseudomonadati</taxon>
        <taxon>Thermodesulfobacteriota</taxon>
        <taxon>Desulfobulbia</taxon>
        <taxon>Desulfobulbales</taxon>
        <taxon>Desulfobulbaceae</taxon>
        <taxon>Desulfurivibrio</taxon>
    </lineage>
</organism>
<evidence type="ECO:0000313" key="1">
    <source>
        <dbReference type="EMBL" id="HET98640.1"/>
    </source>
</evidence>
<sequence length="89" mass="9497">MTGALLAKLVKNNSLSLAELENELAVLRDAASVVGEVEAPRKLCALVIGHKKTSPGAANAAAGISEFEFNDDLAQRIERQVSRLVVQRI</sequence>
<dbReference type="Proteomes" id="UP000885986">
    <property type="component" value="Unassembled WGS sequence"/>
</dbReference>